<dbReference type="AlphaFoldDB" id="A0A392S6Q5"/>
<proteinExistence type="predicted"/>
<evidence type="ECO:0000313" key="3">
    <source>
        <dbReference type="Proteomes" id="UP000265520"/>
    </source>
</evidence>
<keyword evidence="3" id="KW-1185">Reference proteome</keyword>
<name>A0A392S6Q5_9FABA</name>
<sequence length="92" mass="10379">MMLRLTENEDEQLEPDPPEAVIDPIVREDIPHHLSLNAMNGNSGMGIIRFTGTIDNIAVQVLVDGGSSDTYCNQELLNFSRYQLNQPLNFKY</sequence>
<evidence type="ECO:0000256" key="1">
    <source>
        <dbReference type="SAM" id="MobiDB-lite"/>
    </source>
</evidence>
<protein>
    <submittedName>
        <fullName evidence="2">Uncharacterized protein</fullName>
    </submittedName>
</protein>
<dbReference type="Proteomes" id="UP000265520">
    <property type="component" value="Unassembled WGS sequence"/>
</dbReference>
<evidence type="ECO:0000313" key="2">
    <source>
        <dbReference type="EMBL" id="MCI44102.1"/>
    </source>
</evidence>
<reference evidence="2 3" key="1">
    <citation type="journal article" date="2018" name="Front. Plant Sci.">
        <title>Red Clover (Trifolium pratense) and Zigzag Clover (T. medium) - A Picture of Genomic Similarities and Differences.</title>
        <authorList>
            <person name="Dluhosova J."/>
            <person name="Istvanek J."/>
            <person name="Nedelnik J."/>
            <person name="Repkova J."/>
        </authorList>
    </citation>
    <scope>NUCLEOTIDE SEQUENCE [LARGE SCALE GENOMIC DNA]</scope>
    <source>
        <strain evidence="3">cv. 10/8</strain>
        <tissue evidence="2">Leaf</tissue>
    </source>
</reference>
<organism evidence="2 3">
    <name type="scientific">Trifolium medium</name>
    <dbReference type="NCBI Taxonomy" id="97028"/>
    <lineage>
        <taxon>Eukaryota</taxon>
        <taxon>Viridiplantae</taxon>
        <taxon>Streptophyta</taxon>
        <taxon>Embryophyta</taxon>
        <taxon>Tracheophyta</taxon>
        <taxon>Spermatophyta</taxon>
        <taxon>Magnoliopsida</taxon>
        <taxon>eudicotyledons</taxon>
        <taxon>Gunneridae</taxon>
        <taxon>Pentapetalae</taxon>
        <taxon>rosids</taxon>
        <taxon>fabids</taxon>
        <taxon>Fabales</taxon>
        <taxon>Fabaceae</taxon>
        <taxon>Papilionoideae</taxon>
        <taxon>50 kb inversion clade</taxon>
        <taxon>NPAAA clade</taxon>
        <taxon>Hologalegina</taxon>
        <taxon>IRL clade</taxon>
        <taxon>Trifolieae</taxon>
        <taxon>Trifolium</taxon>
    </lineage>
</organism>
<accession>A0A392S6Q5</accession>
<feature type="region of interest" description="Disordered" evidence="1">
    <location>
        <begin position="1"/>
        <end position="20"/>
    </location>
</feature>
<dbReference type="EMBL" id="LXQA010326114">
    <property type="protein sequence ID" value="MCI44102.1"/>
    <property type="molecule type" value="Genomic_DNA"/>
</dbReference>
<feature type="compositionally biased region" description="Acidic residues" evidence="1">
    <location>
        <begin position="8"/>
        <end position="17"/>
    </location>
</feature>
<comment type="caution">
    <text evidence="2">The sequence shown here is derived from an EMBL/GenBank/DDBJ whole genome shotgun (WGS) entry which is preliminary data.</text>
</comment>